<sequence length="232" mass="26552">MVTAHQPHFLPWMGYFNKLVNSDIFLVQDNVQFRKLYFQNRTFIKNMHGDKYRLTIPVSFSHSDSIKDVRIANSKWRLSILRTIEYSYCKAPFFDDLWDDIESVISGKSVYLVDITIPLLQILIETLGLNNLKLCYTSDFGVQGSSTQKLILIAEKLGVNRFIFGEGGSLAHHNLDLMKKAGISVVQQSFVDKHPVYPQIHGNFVSELSVIDSLFNVGFDNTKAMLLKAWKI</sequence>
<keyword evidence="2" id="KW-1185">Reference proteome</keyword>
<dbReference type="RefSeq" id="WP_068382231.1">
    <property type="nucleotide sequence ID" value="NZ_LSNE01000020.1"/>
</dbReference>
<dbReference type="STRING" id="1799789.AX660_03175"/>
<dbReference type="AlphaFoldDB" id="A0A148KKI5"/>
<evidence type="ECO:0000313" key="1">
    <source>
        <dbReference type="EMBL" id="KXI26785.1"/>
    </source>
</evidence>
<evidence type="ECO:0000313" key="2">
    <source>
        <dbReference type="Proteomes" id="UP000070299"/>
    </source>
</evidence>
<accession>A0A148KKI5</accession>
<dbReference type="EMBL" id="LSNE01000020">
    <property type="protein sequence ID" value="KXI26785.1"/>
    <property type="molecule type" value="Genomic_DNA"/>
</dbReference>
<dbReference type="OrthoDB" id="3611744at2"/>
<evidence type="ECO:0008006" key="3">
    <source>
        <dbReference type="Google" id="ProtNLM"/>
    </source>
</evidence>
<dbReference type="InterPro" id="IPR014985">
    <property type="entry name" value="WbqC"/>
</dbReference>
<name>A0A148KKI5_9ALTE</name>
<dbReference type="Pfam" id="PF08889">
    <property type="entry name" value="WbqC"/>
    <property type="match status" value="1"/>
</dbReference>
<reference evidence="2" key="1">
    <citation type="submission" date="2016-02" db="EMBL/GenBank/DDBJ databases">
        <authorList>
            <person name="Schultz-Johansen M."/>
            <person name="Glaring M.A."/>
            <person name="Bech P.K."/>
            <person name="Stougaard P."/>
        </authorList>
    </citation>
    <scope>NUCLEOTIDE SEQUENCE [LARGE SCALE GENOMIC DNA]</scope>
    <source>
        <strain evidence="2">S66</strain>
    </source>
</reference>
<gene>
    <name evidence="1" type="ORF">AX660_03175</name>
</gene>
<comment type="caution">
    <text evidence="1">The sequence shown here is derived from an EMBL/GenBank/DDBJ whole genome shotgun (WGS) entry which is preliminary data.</text>
</comment>
<dbReference type="Proteomes" id="UP000070299">
    <property type="component" value="Unassembled WGS sequence"/>
</dbReference>
<proteinExistence type="predicted"/>
<protein>
    <recommendedName>
        <fullName evidence="3">WbqC-like protein</fullName>
    </recommendedName>
</protein>
<organism evidence="1 2">
    <name type="scientific">Paraglaciecola hydrolytica</name>
    <dbReference type="NCBI Taxonomy" id="1799789"/>
    <lineage>
        <taxon>Bacteria</taxon>
        <taxon>Pseudomonadati</taxon>
        <taxon>Pseudomonadota</taxon>
        <taxon>Gammaproteobacteria</taxon>
        <taxon>Alteromonadales</taxon>
        <taxon>Alteromonadaceae</taxon>
        <taxon>Paraglaciecola</taxon>
    </lineage>
</organism>